<comment type="caution">
    <text evidence="1">The sequence shown here is derived from an EMBL/GenBank/DDBJ whole genome shotgun (WGS) entry which is preliminary data.</text>
</comment>
<evidence type="ECO:0000313" key="1">
    <source>
        <dbReference type="EMBL" id="EFU79264.1"/>
    </source>
</evidence>
<evidence type="ECO:0008006" key="3">
    <source>
        <dbReference type="Google" id="ProtNLM"/>
    </source>
</evidence>
<sequence length="230" mass="26334">HRYDLDELHEAILSGKSADEVMLEYPKAYRYSGHLRDLETAQMMAAPGAREIRSDLRVWWVYGAPGVGKTFAAYELDSGAYRVSDYQRDPFGFYRGEDLLVLDEYAGQLSYKLFLQVTDIYPLQLPCRYMNRPALFTRVLILSNESPWQIFGNRPGVSMKAVLRRLNGGVFRMEENGESGRRLCQIPRDEDERERLINSGVSDSPFKSIPAFLCECPRSGSITQPKLDLF</sequence>
<dbReference type="InterPro" id="IPR027417">
    <property type="entry name" value="P-loop_NTPase"/>
</dbReference>
<evidence type="ECO:0000313" key="2">
    <source>
        <dbReference type="Proteomes" id="UP000005573"/>
    </source>
</evidence>
<accession>E6M163</accession>
<feature type="non-terminal residue" evidence="1">
    <location>
        <position position="1"/>
    </location>
</feature>
<protein>
    <recommendedName>
        <fullName evidence="3">Helicase superfamily 3 single-stranded DNA/RNA virus domain-containing protein</fullName>
    </recommendedName>
</protein>
<proteinExistence type="predicted"/>
<dbReference type="EMBL" id="AEPY01000013">
    <property type="protein sequence ID" value="EFU79264.1"/>
    <property type="molecule type" value="Genomic_DNA"/>
</dbReference>
<dbReference type="HOGENOM" id="CLU_1207029_0_0_11"/>
<dbReference type="AlphaFoldDB" id="E6M163"/>
<gene>
    <name evidence="1" type="ORF">HMPREF0388_1850</name>
</gene>
<organism evidence="1 2">
    <name type="scientific">Mobiluncus curtisii ATCC 51333</name>
    <dbReference type="NCBI Taxonomy" id="887326"/>
    <lineage>
        <taxon>Bacteria</taxon>
        <taxon>Bacillati</taxon>
        <taxon>Actinomycetota</taxon>
        <taxon>Actinomycetes</taxon>
        <taxon>Actinomycetales</taxon>
        <taxon>Actinomycetaceae</taxon>
        <taxon>Mobiluncus</taxon>
    </lineage>
</organism>
<dbReference type="SUPFAM" id="SSF52540">
    <property type="entry name" value="P-loop containing nucleoside triphosphate hydrolases"/>
    <property type="match status" value="1"/>
</dbReference>
<reference evidence="1 2" key="1">
    <citation type="submission" date="2010-12" db="EMBL/GenBank/DDBJ databases">
        <authorList>
            <person name="Muzny D."/>
            <person name="Qin X."/>
            <person name="Deng J."/>
            <person name="Jiang H."/>
            <person name="Liu Y."/>
            <person name="Qu J."/>
            <person name="Song X.-Z."/>
            <person name="Zhang L."/>
            <person name="Thornton R."/>
            <person name="Coyle M."/>
            <person name="Francisco L."/>
            <person name="Jackson L."/>
            <person name="Javaid M."/>
            <person name="Korchina V."/>
            <person name="Kovar C."/>
            <person name="Mata R."/>
            <person name="Mathew T."/>
            <person name="Ngo R."/>
            <person name="Nguyen L."/>
            <person name="Nguyen N."/>
            <person name="Okwuonu G."/>
            <person name="Ongeri F."/>
            <person name="Pham C."/>
            <person name="Simmons D."/>
            <person name="Wilczek-Boney K."/>
            <person name="Hale W."/>
            <person name="Jakkamsetti A."/>
            <person name="Pham P."/>
            <person name="Ruth R."/>
            <person name="San Lucas F."/>
            <person name="Warren J."/>
            <person name="Zhang J."/>
            <person name="Zhao Z."/>
            <person name="Zhou C."/>
            <person name="Zhu D."/>
            <person name="Lee S."/>
            <person name="Bess C."/>
            <person name="Blankenburg K."/>
            <person name="Forbes L."/>
            <person name="Fu Q."/>
            <person name="Gubbala S."/>
            <person name="Hirani K."/>
            <person name="Jayaseelan J.C."/>
            <person name="Lara F."/>
            <person name="Munidasa M."/>
            <person name="Palculict T."/>
            <person name="Patil S."/>
            <person name="Pu L.-L."/>
            <person name="Saada N."/>
            <person name="Tang L."/>
            <person name="Weissenberger G."/>
            <person name="Zhu Y."/>
            <person name="Hemphill L."/>
            <person name="Shang Y."/>
            <person name="Youmans B."/>
            <person name="Ayvaz T."/>
            <person name="Ross M."/>
            <person name="Santibanez J."/>
            <person name="Aqrawi P."/>
            <person name="Gross S."/>
            <person name="Joshi V."/>
            <person name="Fowler G."/>
            <person name="Nazareth L."/>
            <person name="Reid J."/>
            <person name="Worley K."/>
            <person name="Petrosino J."/>
            <person name="Highlander S."/>
            <person name="Gibbs R."/>
        </authorList>
    </citation>
    <scope>NUCLEOTIDE SEQUENCE [LARGE SCALE GENOMIC DNA]</scope>
    <source>
        <strain evidence="1 2">ATCC 51333</strain>
    </source>
</reference>
<dbReference type="Proteomes" id="UP000005573">
    <property type="component" value="Unassembled WGS sequence"/>
</dbReference>
<name>E6M163_9ACTO</name>